<evidence type="ECO:0000259" key="1">
    <source>
        <dbReference type="PROSITE" id="PS50801"/>
    </source>
</evidence>
<dbReference type="CDD" id="cd07043">
    <property type="entry name" value="STAS_anti-anti-sigma_factors"/>
    <property type="match status" value="1"/>
</dbReference>
<dbReference type="PROSITE" id="PS50801">
    <property type="entry name" value="STAS"/>
    <property type="match status" value="1"/>
</dbReference>
<dbReference type="Gene3D" id="3.30.750.24">
    <property type="entry name" value="STAS domain"/>
    <property type="match status" value="1"/>
</dbReference>
<protein>
    <submittedName>
        <fullName evidence="2">Anti-anti-sigma factor</fullName>
    </submittedName>
</protein>
<dbReference type="Pfam" id="PF01740">
    <property type="entry name" value="STAS"/>
    <property type="match status" value="1"/>
</dbReference>
<dbReference type="EMBL" id="QGDQ01000002">
    <property type="protein sequence ID" value="PWJ55881.1"/>
    <property type="molecule type" value="Genomic_DNA"/>
</dbReference>
<sequence length="133" mass="13760">MTAERSATVAVRDRAVIEASVSGATLTVSAEGDLDLAERARFPELTARASKADVEEVVVDLCSVAFVDSAGAAFLIVLAETAKRAGARAVLRGADERVSFVLELCGALDAYDVDVAHRCAPSAGPGPWRSPSA</sequence>
<reference evidence="2 3" key="1">
    <citation type="submission" date="2018-03" db="EMBL/GenBank/DDBJ databases">
        <title>Genomic Encyclopedia of Archaeal and Bacterial Type Strains, Phase II (KMG-II): from individual species to whole genera.</title>
        <authorList>
            <person name="Goeker M."/>
        </authorList>
    </citation>
    <scope>NUCLEOTIDE SEQUENCE [LARGE SCALE GENOMIC DNA]</scope>
    <source>
        <strain evidence="2 3">DSM 44889</strain>
    </source>
</reference>
<proteinExistence type="predicted"/>
<dbReference type="InterPro" id="IPR002645">
    <property type="entry name" value="STAS_dom"/>
</dbReference>
<dbReference type="InterPro" id="IPR036513">
    <property type="entry name" value="STAS_dom_sf"/>
</dbReference>
<dbReference type="SUPFAM" id="SSF52091">
    <property type="entry name" value="SpoIIaa-like"/>
    <property type="match status" value="1"/>
</dbReference>
<evidence type="ECO:0000313" key="3">
    <source>
        <dbReference type="Proteomes" id="UP000245469"/>
    </source>
</evidence>
<name>A0A316AE34_9ACTN</name>
<dbReference type="AlphaFoldDB" id="A0A316AE34"/>
<organism evidence="2 3">
    <name type="scientific">Quadrisphaera granulorum</name>
    <dbReference type="NCBI Taxonomy" id="317664"/>
    <lineage>
        <taxon>Bacteria</taxon>
        <taxon>Bacillati</taxon>
        <taxon>Actinomycetota</taxon>
        <taxon>Actinomycetes</taxon>
        <taxon>Kineosporiales</taxon>
        <taxon>Kineosporiaceae</taxon>
        <taxon>Quadrisphaera</taxon>
    </lineage>
</organism>
<gene>
    <name evidence="2" type="ORF">BXY45_102249</name>
</gene>
<feature type="domain" description="STAS" evidence="1">
    <location>
        <begin position="15"/>
        <end position="106"/>
    </location>
</feature>
<accession>A0A316AE34</accession>
<evidence type="ECO:0000313" key="2">
    <source>
        <dbReference type="EMBL" id="PWJ55881.1"/>
    </source>
</evidence>
<comment type="caution">
    <text evidence="2">The sequence shown here is derived from an EMBL/GenBank/DDBJ whole genome shotgun (WGS) entry which is preliminary data.</text>
</comment>
<dbReference type="Proteomes" id="UP000245469">
    <property type="component" value="Unassembled WGS sequence"/>
</dbReference>
<keyword evidence="3" id="KW-1185">Reference proteome</keyword>